<dbReference type="EMBL" id="JADUNO010000009">
    <property type="protein sequence ID" value="MBH1638762.1"/>
    <property type="molecule type" value="Genomic_DNA"/>
</dbReference>
<organism evidence="1 2">
    <name type="scientific">Stenotrophomonas maltophilia</name>
    <name type="common">Pseudomonas maltophilia</name>
    <name type="synonym">Xanthomonas maltophilia</name>
    <dbReference type="NCBI Taxonomy" id="40324"/>
    <lineage>
        <taxon>Bacteria</taxon>
        <taxon>Pseudomonadati</taxon>
        <taxon>Pseudomonadota</taxon>
        <taxon>Gammaproteobacteria</taxon>
        <taxon>Lysobacterales</taxon>
        <taxon>Lysobacteraceae</taxon>
        <taxon>Stenotrophomonas</taxon>
        <taxon>Stenotrophomonas maltophilia group</taxon>
    </lineage>
</organism>
<comment type="caution">
    <text evidence="1">The sequence shown here is derived from an EMBL/GenBank/DDBJ whole genome shotgun (WGS) entry which is preliminary data.</text>
</comment>
<dbReference type="AlphaFoldDB" id="A0AA40XXT8"/>
<accession>A0AA40XXT8</accession>
<name>A0AA40XXT8_STEMA</name>
<dbReference type="Proteomes" id="UP000616785">
    <property type="component" value="Unassembled WGS sequence"/>
</dbReference>
<reference evidence="1" key="1">
    <citation type="submission" date="2020-11" db="EMBL/GenBank/DDBJ databases">
        <title>Enhanced detection system for hospital associated transmission using whole genome sequencing surveillance.</title>
        <authorList>
            <person name="Harrison L.H."/>
            <person name="Van Tyne D."/>
            <person name="Marsh J.W."/>
            <person name="Griffith M.P."/>
            <person name="Snyder D.J."/>
            <person name="Cooper V.S."/>
            <person name="Mustapha M."/>
        </authorList>
    </citation>
    <scope>NUCLEOTIDE SEQUENCE</scope>
    <source>
        <strain evidence="1">STEN00092</strain>
    </source>
</reference>
<evidence type="ECO:0000313" key="2">
    <source>
        <dbReference type="Proteomes" id="UP000616785"/>
    </source>
</evidence>
<protein>
    <submittedName>
        <fullName evidence="1">Uncharacterized protein</fullName>
    </submittedName>
</protein>
<gene>
    <name evidence="1" type="ORF">I5U57_04765</name>
</gene>
<proteinExistence type="predicted"/>
<sequence>MNVSALSAAVANDDVATHDLFSAMRQLQRIHTMPMAALSQLVAALECHPGALESLSVGQLLAMVRDAQVTA</sequence>
<evidence type="ECO:0000313" key="1">
    <source>
        <dbReference type="EMBL" id="MBH1638762.1"/>
    </source>
</evidence>